<evidence type="ECO:0000259" key="7">
    <source>
        <dbReference type="PROSITE" id="PS50850"/>
    </source>
</evidence>
<dbReference type="Pfam" id="PF07690">
    <property type="entry name" value="MFS_1"/>
    <property type="match status" value="1"/>
</dbReference>
<dbReference type="InterPro" id="IPR036259">
    <property type="entry name" value="MFS_trans_sf"/>
</dbReference>
<evidence type="ECO:0000313" key="8">
    <source>
        <dbReference type="EMBL" id="KAK9774544.1"/>
    </source>
</evidence>
<feature type="transmembrane region" description="Helical" evidence="6">
    <location>
        <begin position="356"/>
        <end position="372"/>
    </location>
</feature>
<comment type="caution">
    <text evidence="8">The sequence shown here is derived from an EMBL/GenBank/DDBJ whole genome shotgun (WGS) entry which is preliminary data.</text>
</comment>
<reference evidence="8 9" key="1">
    <citation type="submission" date="2024-02" db="EMBL/GenBank/DDBJ databases">
        <title>First draft genome assembly of two strains of Seiridium cardinale.</title>
        <authorList>
            <person name="Emiliani G."/>
            <person name="Scali E."/>
        </authorList>
    </citation>
    <scope>NUCLEOTIDE SEQUENCE [LARGE SCALE GENOMIC DNA]</scope>
    <source>
        <strain evidence="8 9">BM-138-000479</strain>
    </source>
</reference>
<dbReference type="Gene3D" id="1.20.1250.20">
    <property type="entry name" value="MFS general substrate transporter like domains"/>
    <property type="match status" value="2"/>
</dbReference>
<dbReference type="SUPFAM" id="SSF103473">
    <property type="entry name" value="MFS general substrate transporter"/>
    <property type="match status" value="1"/>
</dbReference>
<evidence type="ECO:0000256" key="3">
    <source>
        <dbReference type="ARBA" id="ARBA00022692"/>
    </source>
</evidence>
<feature type="transmembrane region" description="Helical" evidence="6">
    <location>
        <begin position="450"/>
        <end position="471"/>
    </location>
</feature>
<feature type="transmembrane region" description="Helical" evidence="6">
    <location>
        <begin position="100"/>
        <end position="122"/>
    </location>
</feature>
<organism evidence="8 9">
    <name type="scientific">Seiridium cardinale</name>
    <dbReference type="NCBI Taxonomy" id="138064"/>
    <lineage>
        <taxon>Eukaryota</taxon>
        <taxon>Fungi</taxon>
        <taxon>Dikarya</taxon>
        <taxon>Ascomycota</taxon>
        <taxon>Pezizomycotina</taxon>
        <taxon>Sordariomycetes</taxon>
        <taxon>Xylariomycetidae</taxon>
        <taxon>Amphisphaeriales</taxon>
        <taxon>Sporocadaceae</taxon>
        <taxon>Seiridium</taxon>
    </lineage>
</organism>
<dbReference type="InterPro" id="IPR020846">
    <property type="entry name" value="MFS_dom"/>
</dbReference>
<feature type="transmembrane region" description="Helical" evidence="6">
    <location>
        <begin position="384"/>
        <end position="405"/>
    </location>
</feature>
<evidence type="ECO:0000256" key="1">
    <source>
        <dbReference type="ARBA" id="ARBA00004141"/>
    </source>
</evidence>
<evidence type="ECO:0000313" key="9">
    <source>
        <dbReference type="Proteomes" id="UP001465668"/>
    </source>
</evidence>
<feature type="transmembrane region" description="Helical" evidence="6">
    <location>
        <begin position="222"/>
        <end position="243"/>
    </location>
</feature>
<keyword evidence="5 6" id="KW-0472">Membrane</keyword>
<keyword evidence="9" id="KW-1185">Reference proteome</keyword>
<evidence type="ECO:0000256" key="2">
    <source>
        <dbReference type="ARBA" id="ARBA00022448"/>
    </source>
</evidence>
<accession>A0ABR2XL52</accession>
<feature type="transmembrane region" description="Helical" evidence="6">
    <location>
        <begin position="292"/>
        <end position="312"/>
    </location>
</feature>
<feature type="transmembrane region" description="Helical" evidence="6">
    <location>
        <begin position="332"/>
        <end position="349"/>
    </location>
</feature>
<evidence type="ECO:0000256" key="6">
    <source>
        <dbReference type="SAM" id="Phobius"/>
    </source>
</evidence>
<evidence type="ECO:0000256" key="4">
    <source>
        <dbReference type="ARBA" id="ARBA00022989"/>
    </source>
</evidence>
<keyword evidence="4 6" id="KW-1133">Transmembrane helix</keyword>
<protein>
    <submittedName>
        <fullName evidence="8">Major facilitator superfamily (MFS) profile domain-containing protein</fullName>
    </submittedName>
</protein>
<feature type="transmembrane region" description="Helical" evidence="6">
    <location>
        <begin position="154"/>
        <end position="177"/>
    </location>
</feature>
<sequence>MAASLEKAVLGEAHPLDKKLASDNVIANSSASSESQDIATEIYHLDAKADRRLTNKIDLKVTPVMGLLYLVCFLDRTNIANARLAGLEKGLSMPSTGFNTALWIFYIPFVLFEVPSNWIMGLRWIKPNLFLGSQMLILGILAMCQGLTKSYEGLLAIRFLMGIVETGLPAGAGLLIASYYRKKELSLRFAFFFAFGQCGSCFSGLLAYALMDLSGTAGLAGWSWIFLVEGLITIVISVFIFIFTPHFPAQDKWLSKEDQIQLLARLQLDKGQEKQVIGAKVNWVKIVFDYKVWLLTVLFFCADMSAGSLSSFNPTILSQLGWTARRAQVMTIPVWVIGIVGALTTTLLSGRLNMRWPFILPAILVSVVGWIIHLLQVNPPGVRYFAQFLISFGTFVCMPMYIGMLTANLRGRASQSFGTAIVLGIGNCANFVSSNVFITTQSPRYPVGFGTGLGITALSFPVMLLTMIIFIMHNKKIDRKIAALQPGEELDDQVDYKYVY</sequence>
<feature type="transmembrane region" description="Helical" evidence="6">
    <location>
        <begin position="189"/>
        <end position="210"/>
    </location>
</feature>
<keyword evidence="2" id="KW-0813">Transport</keyword>
<dbReference type="PANTHER" id="PTHR43791:SF54">
    <property type="entry name" value="MAJOR FACILITATOR SUPERFAMILY (MFS) PROFILE DOMAIN-CONTAINING PROTEIN-RELATED"/>
    <property type="match status" value="1"/>
</dbReference>
<dbReference type="InterPro" id="IPR011701">
    <property type="entry name" value="MFS"/>
</dbReference>
<keyword evidence="3 6" id="KW-0812">Transmembrane</keyword>
<dbReference type="EMBL" id="JARVKM010000041">
    <property type="protein sequence ID" value="KAK9774544.1"/>
    <property type="molecule type" value="Genomic_DNA"/>
</dbReference>
<gene>
    <name evidence="8" type="ORF">SCAR479_08892</name>
</gene>
<dbReference type="Proteomes" id="UP001465668">
    <property type="component" value="Unassembled WGS sequence"/>
</dbReference>
<name>A0ABR2XL52_9PEZI</name>
<dbReference type="PROSITE" id="PS50850">
    <property type="entry name" value="MFS"/>
    <property type="match status" value="1"/>
</dbReference>
<feature type="transmembrane region" description="Helical" evidence="6">
    <location>
        <begin position="417"/>
        <end position="438"/>
    </location>
</feature>
<feature type="transmembrane region" description="Helical" evidence="6">
    <location>
        <begin position="61"/>
        <end position="80"/>
    </location>
</feature>
<dbReference type="PANTHER" id="PTHR43791">
    <property type="entry name" value="PERMEASE-RELATED"/>
    <property type="match status" value="1"/>
</dbReference>
<feature type="domain" description="Major facilitator superfamily (MFS) profile" evidence="7">
    <location>
        <begin position="61"/>
        <end position="476"/>
    </location>
</feature>
<proteinExistence type="predicted"/>
<evidence type="ECO:0000256" key="5">
    <source>
        <dbReference type="ARBA" id="ARBA00023136"/>
    </source>
</evidence>
<feature type="transmembrane region" description="Helical" evidence="6">
    <location>
        <begin position="129"/>
        <end position="148"/>
    </location>
</feature>
<comment type="subcellular location">
    <subcellularLocation>
        <location evidence="1">Membrane</location>
        <topology evidence="1">Multi-pass membrane protein</topology>
    </subcellularLocation>
</comment>